<feature type="domain" description="Phosphoribosyltransferase" evidence="3">
    <location>
        <begin position="10"/>
        <end position="178"/>
    </location>
</feature>
<reference evidence="4 5" key="1">
    <citation type="submission" date="2007-03" db="EMBL/GenBank/DDBJ databases">
        <authorList>
            <person name="Stal L."/>
            <person name="Ferriera S."/>
            <person name="Johnson J."/>
            <person name="Kravitz S."/>
            <person name="Beeson K."/>
            <person name="Sutton G."/>
            <person name="Rogers Y.-H."/>
            <person name="Friedman R."/>
            <person name="Frazier M."/>
            <person name="Venter J.C."/>
        </authorList>
    </citation>
    <scope>NUCLEOTIDE SEQUENCE [LARGE SCALE GENOMIC DNA]</scope>
    <source>
        <strain evidence="4 5">CCY0110</strain>
    </source>
</reference>
<dbReference type="PANTHER" id="PTHR11907">
    <property type="entry name" value="AMIDOPHOSPHORIBOSYLTRANSFERASE"/>
    <property type="match status" value="1"/>
</dbReference>
<protein>
    <submittedName>
        <fullName evidence="4">Phosphoribosyltransferase</fullName>
    </submittedName>
</protein>
<keyword evidence="4" id="KW-0328">Glycosyltransferase</keyword>
<accession>A3IPY5</accession>
<dbReference type="AlphaFoldDB" id="A3IPY5"/>
<dbReference type="InterPro" id="IPR029057">
    <property type="entry name" value="PRTase-like"/>
</dbReference>
<dbReference type="RefSeq" id="WP_008275450.1">
    <property type="nucleotide sequence ID" value="NZ_AAXW01000014.1"/>
</dbReference>
<dbReference type="eggNOG" id="COG1926">
    <property type="taxonomic scope" value="Bacteria"/>
</dbReference>
<comment type="caution">
    <text evidence="4">The sequence shown here is derived from an EMBL/GenBank/DDBJ whole genome shotgun (WGS) entry which is preliminary data.</text>
</comment>
<name>A3IPY5_9CHRO</name>
<dbReference type="Pfam" id="PF00156">
    <property type="entry name" value="Pribosyltran"/>
    <property type="match status" value="1"/>
</dbReference>
<dbReference type="GO" id="GO:0016757">
    <property type="term" value="F:glycosyltransferase activity"/>
    <property type="evidence" value="ECO:0007669"/>
    <property type="project" value="UniProtKB-KW"/>
</dbReference>
<dbReference type="SUPFAM" id="SSF53271">
    <property type="entry name" value="PRTase-like"/>
    <property type="match status" value="1"/>
</dbReference>
<evidence type="ECO:0000313" key="5">
    <source>
        <dbReference type="Proteomes" id="UP000003781"/>
    </source>
</evidence>
<dbReference type="Proteomes" id="UP000003781">
    <property type="component" value="Unassembled WGS sequence"/>
</dbReference>
<dbReference type="Gene3D" id="3.40.50.2020">
    <property type="match status" value="1"/>
</dbReference>
<proteinExistence type="predicted"/>
<evidence type="ECO:0000256" key="2">
    <source>
        <dbReference type="ARBA" id="ARBA00022962"/>
    </source>
</evidence>
<gene>
    <name evidence="4" type="ORF">CY0110_05127</name>
</gene>
<dbReference type="OrthoDB" id="9810066at2"/>
<dbReference type="InterPro" id="IPR000836">
    <property type="entry name" value="PRTase_dom"/>
</dbReference>
<keyword evidence="5" id="KW-1185">Reference proteome</keyword>
<keyword evidence="1 4" id="KW-0808">Transferase</keyword>
<dbReference type="CDD" id="cd06223">
    <property type="entry name" value="PRTases_typeI"/>
    <property type="match status" value="1"/>
</dbReference>
<evidence type="ECO:0000256" key="1">
    <source>
        <dbReference type="ARBA" id="ARBA00022679"/>
    </source>
</evidence>
<organism evidence="4 5">
    <name type="scientific">Crocosphaera chwakensis CCY0110</name>
    <dbReference type="NCBI Taxonomy" id="391612"/>
    <lineage>
        <taxon>Bacteria</taxon>
        <taxon>Bacillati</taxon>
        <taxon>Cyanobacteriota</taxon>
        <taxon>Cyanophyceae</taxon>
        <taxon>Oscillatoriophycideae</taxon>
        <taxon>Chroococcales</taxon>
        <taxon>Aphanothecaceae</taxon>
        <taxon>Crocosphaera</taxon>
        <taxon>Crocosphaera chwakensis</taxon>
    </lineage>
</organism>
<dbReference type="EMBL" id="AAXW01000014">
    <property type="protein sequence ID" value="EAZ91325.1"/>
    <property type="molecule type" value="Genomic_DNA"/>
</dbReference>
<sequence length="219" mass="24623">MNSRFHNRTEAGQQLAEKLKSYKNQDNTVVLALPRGGVPVAYEIAKQLNLTLDICVVRKLGVLNRPELAMGAIALGGVRILNTDVINWSHISPQTIEEVTYKEQKELHRREQVYRGDKPFPKIYNQTVILVDDGIATGSTIKAAIAIIKKQQAKKIIIAVPVAPPSVCKELRQEIDELVCLTMPERMNSISIWYDDFSQTTDEEVCSLLFLAQEYSLTN</sequence>
<dbReference type="Gene3D" id="3.30.1310.20">
    <property type="entry name" value="PRTase-like"/>
    <property type="match status" value="1"/>
</dbReference>
<evidence type="ECO:0000313" key="4">
    <source>
        <dbReference type="EMBL" id="EAZ91325.1"/>
    </source>
</evidence>
<keyword evidence="2" id="KW-0315">Glutamine amidotransferase</keyword>
<evidence type="ECO:0000259" key="3">
    <source>
        <dbReference type="Pfam" id="PF00156"/>
    </source>
</evidence>